<keyword evidence="7" id="KW-1185">Reference proteome</keyword>
<evidence type="ECO:0000256" key="3">
    <source>
        <dbReference type="ARBA" id="ARBA00022723"/>
    </source>
</evidence>
<keyword evidence="2" id="KW-0349">Heme</keyword>
<dbReference type="RefSeq" id="XP_023629519.1">
    <property type="nucleotide sequence ID" value="XM_023773751.1"/>
</dbReference>
<sequence length="360" mass="41298">MGSMGEERTFPLKRPRGHKVPVPRWSLKFPDNVTHVYTLYVGVQCRSENAATRCRVESVIEAILSGSNNNKAPAIDTFRVTDGFDLERSRVWVAYWTAKEAFEATLEVLDLTKIWQDLGPDNEHIGLWKEHFIAPIERLETNYARLDHRPGIAQLPDTTQPGHDLTAYWGAGRDRIPASAHDRFETPKNISAPSKKPKGFGERLTGSNYDNMCHIRSGQWWELCEEEERISYETTLQGKLMEGMNYLWDHPEETGTIGLRFLQNLNADGKPIKETCGAGFHKNWADLEKWSSRHASHLAIFNGMMAHAKHFGESRKLMTWHEVWILKKDEAHFEYINCDPRTGVISWVELERTPLSARGQ</sequence>
<dbReference type="GO" id="GO:0046872">
    <property type="term" value="F:metal ion binding"/>
    <property type="evidence" value="ECO:0007669"/>
    <property type="project" value="UniProtKB-KW"/>
</dbReference>
<evidence type="ECO:0000313" key="7">
    <source>
        <dbReference type="Proteomes" id="UP000225277"/>
    </source>
</evidence>
<evidence type="ECO:0000256" key="4">
    <source>
        <dbReference type="ARBA" id="ARBA00023004"/>
    </source>
</evidence>
<evidence type="ECO:0000256" key="2">
    <source>
        <dbReference type="ARBA" id="ARBA00022617"/>
    </source>
</evidence>
<comment type="cofactor">
    <cofactor evidence="1">
        <name>heme b</name>
        <dbReference type="ChEBI" id="CHEBI:60344"/>
    </cofactor>
</comment>
<dbReference type="OrthoDB" id="3359285at2759"/>
<evidence type="ECO:0000256" key="5">
    <source>
        <dbReference type="ARBA" id="ARBA00023239"/>
    </source>
</evidence>
<dbReference type="InterPro" id="IPR025702">
    <property type="entry name" value="OXD"/>
</dbReference>
<evidence type="ECO:0000256" key="1">
    <source>
        <dbReference type="ARBA" id="ARBA00001970"/>
    </source>
</evidence>
<evidence type="ECO:0000313" key="6">
    <source>
        <dbReference type="EMBL" id="CZT22795.1"/>
    </source>
</evidence>
<gene>
    <name evidence="6" type="ORF">RCC_08501</name>
</gene>
<protein>
    <submittedName>
        <fullName evidence="6">Related to phenylacetaldoxime dehydratase family protein</fullName>
    </submittedName>
</protein>
<dbReference type="GO" id="GO:0016829">
    <property type="term" value="F:lyase activity"/>
    <property type="evidence" value="ECO:0007669"/>
    <property type="project" value="UniProtKB-KW"/>
</dbReference>
<dbReference type="Proteomes" id="UP000225277">
    <property type="component" value="Unassembled WGS sequence"/>
</dbReference>
<dbReference type="EMBL" id="FJUY01000014">
    <property type="protein sequence ID" value="CZT22795.1"/>
    <property type="molecule type" value="Genomic_DNA"/>
</dbReference>
<name>A0A2D3VAX5_9PEZI</name>
<accession>A0A2D3VAX5</accession>
<organism evidence="6 7">
    <name type="scientific">Ramularia collo-cygni</name>
    <dbReference type="NCBI Taxonomy" id="112498"/>
    <lineage>
        <taxon>Eukaryota</taxon>
        <taxon>Fungi</taxon>
        <taxon>Dikarya</taxon>
        <taxon>Ascomycota</taxon>
        <taxon>Pezizomycotina</taxon>
        <taxon>Dothideomycetes</taxon>
        <taxon>Dothideomycetidae</taxon>
        <taxon>Mycosphaerellales</taxon>
        <taxon>Mycosphaerellaceae</taxon>
        <taxon>Ramularia</taxon>
    </lineage>
</organism>
<dbReference type="GeneID" id="35603591"/>
<keyword evidence="5" id="KW-0456">Lyase</keyword>
<dbReference type="Pfam" id="PF13816">
    <property type="entry name" value="Dehydratase_hem"/>
    <property type="match status" value="1"/>
</dbReference>
<dbReference type="AlphaFoldDB" id="A0A2D3VAX5"/>
<proteinExistence type="predicted"/>
<keyword evidence="4" id="KW-0408">Iron</keyword>
<reference evidence="6 7" key="1">
    <citation type="submission" date="2016-03" db="EMBL/GenBank/DDBJ databases">
        <authorList>
            <person name="Ploux O."/>
        </authorList>
    </citation>
    <scope>NUCLEOTIDE SEQUENCE [LARGE SCALE GENOMIC DNA]</scope>
    <source>
        <strain evidence="6 7">URUG2</strain>
    </source>
</reference>
<keyword evidence="3" id="KW-0479">Metal-binding</keyword>